<evidence type="ECO:0000313" key="1">
    <source>
        <dbReference type="EMBL" id="CAL2103721.1"/>
    </source>
</evidence>
<reference evidence="1 2" key="1">
    <citation type="submission" date="2024-05" db="EMBL/GenBank/DDBJ databases">
        <authorList>
            <person name="Duchaud E."/>
        </authorList>
    </citation>
    <scope>NUCLEOTIDE SEQUENCE [LARGE SCALE GENOMIC DNA]</scope>
    <source>
        <strain evidence="1">Ena-SAMPLE-TAB-13-05-2024-13:56:06:370-140308</strain>
    </source>
</reference>
<dbReference type="RefSeq" id="WP_348717916.1">
    <property type="nucleotide sequence ID" value="NZ_CAXJIO010000013.1"/>
</dbReference>
<gene>
    <name evidence="1" type="ORF">T190423A01A_40314</name>
</gene>
<dbReference type="Proteomes" id="UP001497527">
    <property type="component" value="Unassembled WGS sequence"/>
</dbReference>
<organism evidence="1 2">
    <name type="scientific">Tenacibaculum polynesiense</name>
    <dbReference type="NCBI Taxonomy" id="3137857"/>
    <lineage>
        <taxon>Bacteria</taxon>
        <taxon>Pseudomonadati</taxon>
        <taxon>Bacteroidota</taxon>
        <taxon>Flavobacteriia</taxon>
        <taxon>Flavobacteriales</taxon>
        <taxon>Flavobacteriaceae</taxon>
        <taxon>Tenacibaculum</taxon>
    </lineage>
</organism>
<comment type="caution">
    <text evidence="1">The sequence shown here is derived from an EMBL/GenBank/DDBJ whole genome shotgun (WGS) entry which is preliminary data.</text>
</comment>
<dbReference type="EMBL" id="CAXJIO010000013">
    <property type="protein sequence ID" value="CAL2103721.1"/>
    <property type="molecule type" value="Genomic_DNA"/>
</dbReference>
<proteinExistence type="predicted"/>
<accession>A0ABP1F1W8</accession>
<sequence length="200" mass="24072">MKRIVYLLIYTVISVNFCFSQKTPITLYELDKKIKNSEKENIEKSPFKSAQSMNARLHFFTYEFRKVYLKEFIYLRNKHPEKEILLVESFSHSCSNCAPSYIQIYNGKDYLFYDVVLENGRSKLKKRMNNEISKYLDADIIEIYENRNQKVNWNSNPEKYGTEICFDGSHSLYHMLYPNKKVVSMYMRCWISKENRKNHE</sequence>
<keyword evidence="2" id="KW-1185">Reference proteome</keyword>
<evidence type="ECO:0000313" key="2">
    <source>
        <dbReference type="Proteomes" id="UP001497527"/>
    </source>
</evidence>
<name>A0ABP1F1W8_9FLAO</name>
<protein>
    <recommendedName>
        <fullName evidence="3">DUF255 domain-containing protein</fullName>
    </recommendedName>
</protein>
<evidence type="ECO:0008006" key="3">
    <source>
        <dbReference type="Google" id="ProtNLM"/>
    </source>
</evidence>